<feature type="compositionally biased region" description="Basic and acidic residues" evidence="1">
    <location>
        <begin position="189"/>
        <end position="199"/>
    </location>
</feature>
<name>A0ABM1VRF9_APLCA</name>
<feature type="region of interest" description="Disordered" evidence="1">
    <location>
        <begin position="124"/>
        <end position="218"/>
    </location>
</feature>
<evidence type="ECO:0000256" key="1">
    <source>
        <dbReference type="SAM" id="MobiDB-lite"/>
    </source>
</evidence>
<feature type="compositionally biased region" description="Low complexity" evidence="1">
    <location>
        <begin position="167"/>
        <end position="188"/>
    </location>
</feature>
<proteinExistence type="predicted"/>
<feature type="compositionally biased region" description="Basic and acidic residues" evidence="1">
    <location>
        <begin position="208"/>
        <end position="218"/>
    </location>
</feature>
<evidence type="ECO:0000313" key="2">
    <source>
        <dbReference type="Proteomes" id="UP000694888"/>
    </source>
</evidence>
<feature type="compositionally biased region" description="Low complexity" evidence="1">
    <location>
        <begin position="40"/>
        <end position="61"/>
    </location>
</feature>
<feature type="compositionally biased region" description="Polar residues" evidence="1">
    <location>
        <begin position="151"/>
        <end position="161"/>
    </location>
</feature>
<keyword evidence="2" id="KW-1185">Reference proteome</keyword>
<feature type="compositionally biased region" description="Basic and acidic residues" evidence="1">
    <location>
        <begin position="77"/>
        <end position="97"/>
    </location>
</feature>
<protein>
    <submittedName>
        <fullName evidence="3">Calmodulin-regulated spectrin-associated protein 1-B-like</fullName>
    </submittedName>
</protein>
<sequence length="325" mass="35147">MGRSSLTSPSSHQPLLPRRSGSRRSSGQSQPDGTSEYGASPPSARRTSNNSNRRRVQSLSSPQDRELVHRSVLAWQDDQRLPHRYENRRHSQERGDGSHLLAKVSIDSELNQSLATDTSLSLDLRELDTPRQGGRGSTLDPSHPDYLEVESVTSGQPSRFTSPHPPSSAHQPATEQPHSSLTSSPLSSRDPRPPAERLEPLMPAQLRPTKEREVSLSKAEERGDNYFSQIFSNCLNPVNCVLGRTPRRTGRKSNSPTEPQSPSPSPTGPPPPDLGGSRPPGGRSKPECAGDEDGVSLSSSSTGTCVTPLPPGDPGHGQNIHFVVQ</sequence>
<dbReference type="GeneID" id="118477512"/>
<reference evidence="3" key="1">
    <citation type="submission" date="2025-08" db="UniProtKB">
        <authorList>
            <consortium name="RefSeq"/>
        </authorList>
    </citation>
    <scope>IDENTIFICATION</scope>
</reference>
<feature type="region of interest" description="Disordered" evidence="1">
    <location>
        <begin position="1"/>
        <end position="100"/>
    </location>
</feature>
<accession>A0ABM1VRF9</accession>
<feature type="region of interest" description="Disordered" evidence="1">
    <location>
        <begin position="244"/>
        <end position="325"/>
    </location>
</feature>
<dbReference type="Proteomes" id="UP000694888">
    <property type="component" value="Unplaced"/>
</dbReference>
<feature type="compositionally biased region" description="Low complexity" evidence="1">
    <location>
        <begin position="274"/>
        <end position="283"/>
    </location>
</feature>
<feature type="compositionally biased region" description="Polar residues" evidence="1">
    <location>
        <begin position="296"/>
        <end position="305"/>
    </location>
</feature>
<gene>
    <name evidence="3" type="primary">LOC118477512</name>
</gene>
<dbReference type="RefSeq" id="XP_035825001.1">
    <property type="nucleotide sequence ID" value="XM_035969108.1"/>
</dbReference>
<feature type="compositionally biased region" description="Pro residues" evidence="1">
    <location>
        <begin position="259"/>
        <end position="273"/>
    </location>
</feature>
<evidence type="ECO:0000313" key="3">
    <source>
        <dbReference type="RefSeq" id="XP_035825001.1"/>
    </source>
</evidence>
<feature type="compositionally biased region" description="Polar residues" evidence="1">
    <location>
        <begin position="1"/>
        <end position="13"/>
    </location>
</feature>
<organism evidence="2 3">
    <name type="scientific">Aplysia californica</name>
    <name type="common">California sea hare</name>
    <dbReference type="NCBI Taxonomy" id="6500"/>
    <lineage>
        <taxon>Eukaryota</taxon>
        <taxon>Metazoa</taxon>
        <taxon>Spiralia</taxon>
        <taxon>Lophotrochozoa</taxon>
        <taxon>Mollusca</taxon>
        <taxon>Gastropoda</taxon>
        <taxon>Heterobranchia</taxon>
        <taxon>Euthyneura</taxon>
        <taxon>Tectipleura</taxon>
        <taxon>Aplysiida</taxon>
        <taxon>Aplysioidea</taxon>
        <taxon>Aplysiidae</taxon>
        <taxon>Aplysia</taxon>
    </lineage>
</organism>